<gene>
    <name evidence="6" type="ORF">DI525_02550</name>
</gene>
<evidence type="ECO:0000313" key="6">
    <source>
        <dbReference type="EMBL" id="PZR06191.1"/>
    </source>
</evidence>
<keyword evidence="4 6" id="KW-0067">ATP-binding</keyword>
<comment type="caution">
    <text evidence="6">The sequence shown here is derived from an EMBL/GenBank/DDBJ whole genome shotgun (WGS) entry which is preliminary data.</text>
</comment>
<dbReference type="PROSITE" id="PS00211">
    <property type="entry name" value="ABC_TRANSPORTER_1"/>
    <property type="match status" value="1"/>
</dbReference>
<sequence length="243" mass="26217">MQAETPRKPLVSVDNLGVTYTHNSGEPVTALRDVTASFFPGTMTAIIGANGAGKSTLFNAITGQLRPTTGTLTVDGRITYMPQTEAVNWDFPMTVRDVVLTAFRHPTPDDKTTADEALASVGMTAYANRSIRQLSGGQKKRVFIARALATQAPILILDEPFAGVDQDTEEVLFRVLTARRDRGALILLSTHHLGTLRSMDRIVVLQRTIISDGAPDNTLFAASSSVLLGTALMEDMRKDGDAE</sequence>
<name>A0A2W5V7U6_9CORY</name>
<feature type="domain" description="ABC transporter" evidence="5">
    <location>
        <begin position="11"/>
        <end position="232"/>
    </location>
</feature>
<dbReference type="CDD" id="cd03235">
    <property type="entry name" value="ABC_Metallic_Cations"/>
    <property type="match status" value="1"/>
</dbReference>
<dbReference type="InterPro" id="IPR027417">
    <property type="entry name" value="P-loop_NTPase"/>
</dbReference>
<dbReference type="PANTHER" id="PTHR42734:SF5">
    <property type="entry name" value="IRON TRANSPORT SYSTEM ATP-BINDING PROTEIN HI_0361-RELATED"/>
    <property type="match status" value="1"/>
</dbReference>
<dbReference type="PROSITE" id="PS50893">
    <property type="entry name" value="ABC_TRANSPORTER_2"/>
    <property type="match status" value="1"/>
</dbReference>
<evidence type="ECO:0000256" key="4">
    <source>
        <dbReference type="ARBA" id="ARBA00022840"/>
    </source>
</evidence>
<evidence type="ECO:0000256" key="2">
    <source>
        <dbReference type="ARBA" id="ARBA00022448"/>
    </source>
</evidence>
<dbReference type="AlphaFoldDB" id="A0A2W5V7U6"/>
<dbReference type="EMBL" id="QFRA01000003">
    <property type="protein sequence ID" value="PZR06191.1"/>
    <property type="molecule type" value="Genomic_DNA"/>
</dbReference>
<dbReference type="InterPro" id="IPR050153">
    <property type="entry name" value="Metal_Ion_Import_ABC"/>
</dbReference>
<evidence type="ECO:0000259" key="5">
    <source>
        <dbReference type="PROSITE" id="PS50893"/>
    </source>
</evidence>
<evidence type="ECO:0000313" key="7">
    <source>
        <dbReference type="Proteomes" id="UP000249432"/>
    </source>
</evidence>
<protein>
    <submittedName>
        <fullName evidence="6">Metal ABC transporter ATP-binding protein</fullName>
    </submittedName>
</protein>
<dbReference type="RefSeq" id="WP_303734230.1">
    <property type="nucleotide sequence ID" value="NZ_CAKZHK010000007.1"/>
</dbReference>
<keyword evidence="2" id="KW-0813">Transport</keyword>
<dbReference type="GO" id="GO:0005524">
    <property type="term" value="F:ATP binding"/>
    <property type="evidence" value="ECO:0007669"/>
    <property type="project" value="UniProtKB-KW"/>
</dbReference>
<dbReference type="InterPro" id="IPR003593">
    <property type="entry name" value="AAA+_ATPase"/>
</dbReference>
<evidence type="ECO:0000256" key="1">
    <source>
        <dbReference type="ARBA" id="ARBA00005417"/>
    </source>
</evidence>
<keyword evidence="3" id="KW-0547">Nucleotide-binding</keyword>
<dbReference type="Proteomes" id="UP000249432">
    <property type="component" value="Unassembled WGS sequence"/>
</dbReference>
<reference evidence="6 7" key="1">
    <citation type="submission" date="2017-08" db="EMBL/GenBank/DDBJ databases">
        <title>Infants hospitalized years apart are colonized by the same room-sourced microbial strains.</title>
        <authorList>
            <person name="Brooks B."/>
            <person name="Olm M.R."/>
            <person name="Firek B.A."/>
            <person name="Baker R."/>
            <person name="Thomas B.C."/>
            <person name="Morowitz M.J."/>
            <person name="Banfield J.F."/>
        </authorList>
    </citation>
    <scope>NUCLEOTIDE SEQUENCE [LARGE SCALE GENOMIC DNA]</scope>
    <source>
        <strain evidence="6">S2_003_000_R1_3</strain>
    </source>
</reference>
<dbReference type="SUPFAM" id="SSF52540">
    <property type="entry name" value="P-loop containing nucleoside triphosphate hydrolases"/>
    <property type="match status" value="1"/>
</dbReference>
<dbReference type="Pfam" id="PF00005">
    <property type="entry name" value="ABC_tran"/>
    <property type="match status" value="1"/>
</dbReference>
<dbReference type="Gene3D" id="3.40.50.300">
    <property type="entry name" value="P-loop containing nucleotide triphosphate hydrolases"/>
    <property type="match status" value="1"/>
</dbReference>
<dbReference type="SMART" id="SM00382">
    <property type="entry name" value="AAA"/>
    <property type="match status" value="1"/>
</dbReference>
<proteinExistence type="inferred from homology"/>
<comment type="similarity">
    <text evidence="1">Belongs to the ABC transporter superfamily.</text>
</comment>
<evidence type="ECO:0000256" key="3">
    <source>
        <dbReference type="ARBA" id="ARBA00022741"/>
    </source>
</evidence>
<dbReference type="GO" id="GO:0016887">
    <property type="term" value="F:ATP hydrolysis activity"/>
    <property type="evidence" value="ECO:0007669"/>
    <property type="project" value="InterPro"/>
</dbReference>
<dbReference type="PANTHER" id="PTHR42734">
    <property type="entry name" value="METAL TRANSPORT SYSTEM ATP-BINDING PROTEIN TM_0124-RELATED"/>
    <property type="match status" value="1"/>
</dbReference>
<dbReference type="InterPro" id="IPR017871">
    <property type="entry name" value="ABC_transporter-like_CS"/>
</dbReference>
<accession>A0A2W5V7U6</accession>
<dbReference type="InterPro" id="IPR003439">
    <property type="entry name" value="ABC_transporter-like_ATP-bd"/>
</dbReference>
<organism evidence="6 7">
    <name type="scientific">Corynebacterium kroppenstedtii</name>
    <dbReference type="NCBI Taxonomy" id="161879"/>
    <lineage>
        <taxon>Bacteria</taxon>
        <taxon>Bacillati</taxon>
        <taxon>Actinomycetota</taxon>
        <taxon>Actinomycetes</taxon>
        <taxon>Mycobacteriales</taxon>
        <taxon>Corynebacteriaceae</taxon>
        <taxon>Corynebacterium</taxon>
    </lineage>
</organism>